<dbReference type="OrthoDB" id="5465259at2"/>
<dbReference type="InterPro" id="IPR021279">
    <property type="entry name" value="DUF2721"/>
</dbReference>
<reference evidence="2 3" key="1">
    <citation type="submission" date="2019-10" db="EMBL/GenBank/DDBJ databases">
        <title>Whole-genome sequence of the purple nonsulfur photosynthetic bacterium Rhodocyclus tenuis.</title>
        <authorList>
            <person name="Kyndt J.A."/>
            <person name="Meyer T.E."/>
        </authorList>
    </citation>
    <scope>NUCLEOTIDE SEQUENCE [LARGE SCALE GENOMIC DNA]</scope>
    <source>
        <strain evidence="2 3">DSM 110</strain>
    </source>
</reference>
<dbReference type="Pfam" id="PF11026">
    <property type="entry name" value="DUF2721"/>
    <property type="match status" value="1"/>
</dbReference>
<accession>A0A6L5JVD0</accession>
<evidence type="ECO:0000313" key="2">
    <source>
        <dbReference type="EMBL" id="MQY50510.1"/>
    </source>
</evidence>
<keyword evidence="1" id="KW-0472">Membrane</keyword>
<dbReference type="AlphaFoldDB" id="A0A6L5JVD0"/>
<sequence length="142" mass="15332">MIDSASVTNIAHVIEMAVAPVFLLTGVGAIMGVLVNRLGRVVDRRRRLTEAGPEKCQQCADEIIKLARRARWIHHAITLCTLSALLVCLVIVVLFLASELHIDPAKIVSALFIAAMFALIGGLFSFLREISLATGGIESIDI</sequence>
<dbReference type="Proteomes" id="UP000480275">
    <property type="component" value="Unassembled WGS sequence"/>
</dbReference>
<feature type="transmembrane region" description="Helical" evidence="1">
    <location>
        <begin position="107"/>
        <end position="127"/>
    </location>
</feature>
<keyword evidence="1" id="KW-0812">Transmembrane</keyword>
<evidence type="ECO:0000256" key="1">
    <source>
        <dbReference type="SAM" id="Phobius"/>
    </source>
</evidence>
<dbReference type="EMBL" id="WIXJ01000001">
    <property type="protein sequence ID" value="MQY50510.1"/>
    <property type="molecule type" value="Genomic_DNA"/>
</dbReference>
<keyword evidence="1" id="KW-1133">Transmembrane helix</keyword>
<feature type="transmembrane region" description="Helical" evidence="1">
    <location>
        <begin position="72"/>
        <end position="95"/>
    </location>
</feature>
<organism evidence="2 3">
    <name type="scientific">Rhodocyclus tenuis</name>
    <name type="common">Rhodospirillum tenue</name>
    <dbReference type="NCBI Taxonomy" id="1066"/>
    <lineage>
        <taxon>Bacteria</taxon>
        <taxon>Pseudomonadati</taxon>
        <taxon>Pseudomonadota</taxon>
        <taxon>Betaproteobacteria</taxon>
        <taxon>Rhodocyclales</taxon>
        <taxon>Rhodocyclaceae</taxon>
        <taxon>Rhodocyclus</taxon>
    </lineage>
</organism>
<proteinExistence type="predicted"/>
<evidence type="ECO:0000313" key="3">
    <source>
        <dbReference type="Proteomes" id="UP000480275"/>
    </source>
</evidence>
<protein>
    <submittedName>
        <fullName evidence="2">DUF2721 domain-containing protein</fullName>
    </submittedName>
</protein>
<gene>
    <name evidence="2" type="ORF">GHK24_01775</name>
</gene>
<name>A0A6L5JVD0_RHOTE</name>
<feature type="transmembrane region" description="Helical" evidence="1">
    <location>
        <begin position="17"/>
        <end position="38"/>
    </location>
</feature>
<comment type="caution">
    <text evidence="2">The sequence shown here is derived from an EMBL/GenBank/DDBJ whole genome shotgun (WGS) entry which is preliminary data.</text>
</comment>